<dbReference type="RefSeq" id="WP_093556089.1">
    <property type="nucleotide sequence ID" value="NZ_FPBO01000011.1"/>
</dbReference>
<feature type="domain" description="Aerobactin siderophore biosynthesis IucA/IucC N-terminal" evidence="2">
    <location>
        <begin position="227"/>
        <end position="442"/>
    </location>
</feature>
<dbReference type="InterPro" id="IPR037455">
    <property type="entry name" value="LucA/IucC-like"/>
</dbReference>
<dbReference type="GO" id="GO:0016881">
    <property type="term" value="F:acid-amino acid ligase activity"/>
    <property type="evidence" value="ECO:0007669"/>
    <property type="project" value="UniProtKB-ARBA"/>
</dbReference>
<evidence type="ECO:0000259" key="3">
    <source>
        <dbReference type="Pfam" id="PF06276"/>
    </source>
</evidence>
<accession>A0A1I7JE45</accession>
<reference evidence="5" key="1">
    <citation type="submission" date="2016-10" db="EMBL/GenBank/DDBJ databases">
        <authorList>
            <person name="Varghese N."/>
            <person name="Submissions S."/>
        </authorList>
    </citation>
    <scope>NUCLEOTIDE SEQUENCE [LARGE SCALE GENOMIC DNA]</scope>
    <source>
        <strain evidence="5">CGMCC 1.11014</strain>
    </source>
</reference>
<dbReference type="EMBL" id="FPBO01000011">
    <property type="protein sequence ID" value="SFU83418.1"/>
    <property type="molecule type" value="Genomic_DNA"/>
</dbReference>
<dbReference type="Pfam" id="PF06276">
    <property type="entry name" value="FhuF"/>
    <property type="match status" value="1"/>
</dbReference>
<evidence type="ECO:0000259" key="2">
    <source>
        <dbReference type="Pfam" id="PF04183"/>
    </source>
</evidence>
<protein>
    <submittedName>
        <fullName evidence="4">Ferric iron reductase FhuF-like transporter</fullName>
    </submittedName>
</protein>
<organism evidence="4 5">
    <name type="scientific">Pseudoduganella namucuonensis</name>
    <dbReference type="NCBI Taxonomy" id="1035707"/>
    <lineage>
        <taxon>Bacteria</taxon>
        <taxon>Pseudomonadati</taxon>
        <taxon>Pseudomonadota</taxon>
        <taxon>Betaproteobacteria</taxon>
        <taxon>Burkholderiales</taxon>
        <taxon>Oxalobacteraceae</taxon>
        <taxon>Telluria group</taxon>
        <taxon>Pseudoduganella</taxon>
    </lineage>
</organism>
<comment type="similarity">
    <text evidence="1">Belongs to the IucA/IucC family.</text>
</comment>
<dbReference type="STRING" id="1035707.SAMN05216552_101141"/>
<dbReference type="OrthoDB" id="495728at2"/>
<dbReference type="Proteomes" id="UP000199391">
    <property type="component" value="Unassembled WGS sequence"/>
</dbReference>
<feature type="domain" description="Aerobactin siderophore biosynthesis IucA/IucC-like C-terminal" evidence="3">
    <location>
        <begin position="466"/>
        <end position="631"/>
    </location>
</feature>
<dbReference type="GO" id="GO:0019290">
    <property type="term" value="P:siderophore biosynthetic process"/>
    <property type="evidence" value="ECO:0007669"/>
    <property type="project" value="InterPro"/>
</dbReference>
<name>A0A1I7JE45_9BURK</name>
<dbReference type="Gene3D" id="1.10.510.40">
    <property type="match status" value="1"/>
</dbReference>
<dbReference type="PANTHER" id="PTHR34384">
    <property type="entry name" value="L-2,3-DIAMINOPROPANOATE--CITRATE LIGASE"/>
    <property type="match status" value="1"/>
</dbReference>
<gene>
    <name evidence="4" type="ORF">SAMN05216552_101141</name>
</gene>
<dbReference type="PANTHER" id="PTHR34384:SF5">
    <property type="entry name" value="L-2,3-DIAMINOPROPANOATE--CITRATE LIGASE"/>
    <property type="match status" value="1"/>
</dbReference>
<dbReference type="Pfam" id="PF04183">
    <property type="entry name" value="IucA_IucC"/>
    <property type="match status" value="1"/>
</dbReference>
<sequence length="654" mass="70831">MKAAPDADAGDPRHVQYIRQRVLDALLREDVRGCVSGATLVASEALPPGAAALEAFSAAPTGAAALEAFSAAPTGVAALELSEAPPPGAAAHARVARRWLRVGHFEGGMLWIPVLPARFMQVWRSAGLPLLWREHGAEPVALNDLAGVLACYARGLPPQAAALFRAFGEECDAAVGHRVHSESERERWFAELRGASAPRSVALAAAGGAPAVDWQASLLYHDRVAAFHDHPLYPTARAKLGFDEHSLAAYGPECQREFQLRWLALPRDIHHPSADARHWPALWPSFADVGLDPALADSHALLPVHPFMWGAQLQAMLEDAKLAQAAIPAPRPWLRVAPTLSVRTVVLLDAPEWHVKVPLTIRTLGARNIRTIKPSTIRDGHAVQTLLGAIAAHEPGIGGRLLLTDERCGAHADHRMFLGYILRRYPDAALQGCDVVPIAALAADAPHGGIVAQDLARRHYGGDLLAFFDDYLDLTLNLHLTLWTRYGVALESNQQNSVLVLGGGGPLRLLLKDNDAARIHTGRLRQRWPLLAAHVAELRDDRIAVNDELPLAQMFTTITLQLNIAVLAESYAVALDRPPAALYALVRRRVDAVLARLDVEGEDTALARHVLLDSEWLHLKCLLVAATLAEKSETGAADVNKFYGRSAPNFLRQA</sequence>
<dbReference type="InterPro" id="IPR022770">
    <property type="entry name" value="IucA/IucC-like_C"/>
</dbReference>
<proteinExistence type="inferred from homology"/>
<evidence type="ECO:0000313" key="5">
    <source>
        <dbReference type="Proteomes" id="UP000199391"/>
    </source>
</evidence>
<keyword evidence="5" id="KW-1185">Reference proteome</keyword>
<evidence type="ECO:0000313" key="4">
    <source>
        <dbReference type="EMBL" id="SFU83418.1"/>
    </source>
</evidence>
<evidence type="ECO:0000256" key="1">
    <source>
        <dbReference type="ARBA" id="ARBA00007832"/>
    </source>
</evidence>
<dbReference type="AlphaFoldDB" id="A0A1I7JE45"/>
<dbReference type="InterPro" id="IPR007310">
    <property type="entry name" value="Aerobactin_biosyn_IucA/IucC_N"/>
</dbReference>